<name>W4G4A2_APHAT</name>
<feature type="chain" id="PRO_5004842260" description="RxLR effector protein" evidence="2">
    <location>
        <begin position="17"/>
        <end position="61"/>
    </location>
</feature>
<organism evidence="3">
    <name type="scientific">Aphanomyces astaci</name>
    <name type="common">Crayfish plague agent</name>
    <dbReference type="NCBI Taxonomy" id="112090"/>
    <lineage>
        <taxon>Eukaryota</taxon>
        <taxon>Sar</taxon>
        <taxon>Stramenopiles</taxon>
        <taxon>Oomycota</taxon>
        <taxon>Saprolegniomycetes</taxon>
        <taxon>Saprolegniales</taxon>
        <taxon>Verrucalvaceae</taxon>
        <taxon>Aphanomyces</taxon>
    </lineage>
</organism>
<evidence type="ECO:0000256" key="1">
    <source>
        <dbReference type="SAM" id="MobiDB-lite"/>
    </source>
</evidence>
<reference evidence="3" key="1">
    <citation type="submission" date="2013-12" db="EMBL/GenBank/DDBJ databases">
        <title>The Genome Sequence of Aphanomyces astaci APO3.</title>
        <authorList>
            <consortium name="The Broad Institute Genomics Platform"/>
            <person name="Russ C."/>
            <person name="Tyler B."/>
            <person name="van West P."/>
            <person name="Dieguez-Uribeondo J."/>
            <person name="Young S.K."/>
            <person name="Zeng Q."/>
            <person name="Gargeya S."/>
            <person name="Fitzgerald M."/>
            <person name="Abouelleil A."/>
            <person name="Alvarado L."/>
            <person name="Chapman S.B."/>
            <person name="Gainer-Dewar J."/>
            <person name="Goldberg J."/>
            <person name="Griggs A."/>
            <person name="Gujja S."/>
            <person name="Hansen M."/>
            <person name="Howarth C."/>
            <person name="Imamovic A."/>
            <person name="Ireland A."/>
            <person name="Larimer J."/>
            <person name="McCowan C."/>
            <person name="Murphy C."/>
            <person name="Pearson M."/>
            <person name="Poon T.W."/>
            <person name="Priest M."/>
            <person name="Roberts A."/>
            <person name="Saif S."/>
            <person name="Shea T."/>
            <person name="Sykes S."/>
            <person name="Wortman J."/>
            <person name="Nusbaum C."/>
            <person name="Birren B."/>
        </authorList>
    </citation>
    <scope>NUCLEOTIDE SEQUENCE [LARGE SCALE GENOMIC DNA]</scope>
    <source>
        <strain evidence="3">APO3</strain>
    </source>
</reference>
<gene>
    <name evidence="3" type="ORF">H257_11055</name>
</gene>
<sequence length="61" mass="6632">MRLLLWALAALVATLAAIPSHDVLPPDQDNDDADPNQITPDEKAAEDEKAENDAMAMKHSH</sequence>
<proteinExistence type="predicted"/>
<dbReference type="VEuPathDB" id="FungiDB:H257_11055"/>
<evidence type="ECO:0008006" key="4">
    <source>
        <dbReference type="Google" id="ProtNLM"/>
    </source>
</evidence>
<feature type="region of interest" description="Disordered" evidence="1">
    <location>
        <begin position="21"/>
        <end position="61"/>
    </location>
</feature>
<dbReference type="AlphaFoldDB" id="W4G4A2"/>
<dbReference type="EMBL" id="KI913144">
    <property type="protein sequence ID" value="ETV74537.1"/>
    <property type="molecule type" value="Genomic_DNA"/>
</dbReference>
<evidence type="ECO:0000313" key="3">
    <source>
        <dbReference type="EMBL" id="ETV74537.1"/>
    </source>
</evidence>
<evidence type="ECO:0000256" key="2">
    <source>
        <dbReference type="SAM" id="SignalP"/>
    </source>
</evidence>
<dbReference type="GeneID" id="20813051"/>
<protein>
    <recommendedName>
        <fullName evidence="4">RxLR effector protein</fullName>
    </recommendedName>
</protein>
<accession>W4G4A2</accession>
<dbReference type="RefSeq" id="XP_009836195.1">
    <property type="nucleotide sequence ID" value="XM_009837893.1"/>
</dbReference>
<feature type="signal peptide" evidence="2">
    <location>
        <begin position="1"/>
        <end position="16"/>
    </location>
</feature>
<keyword evidence="2" id="KW-0732">Signal</keyword>